<evidence type="ECO:0000256" key="8">
    <source>
        <dbReference type="SAM" id="Phobius"/>
    </source>
</evidence>
<feature type="transmembrane region" description="Helical" evidence="8">
    <location>
        <begin position="101"/>
        <end position="119"/>
    </location>
</feature>
<keyword evidence="6" id="KW-0408">Iron</keyword>
<keyword evidence="7 8" id="KW-0472">Membrane</keyword>
<dbReference type="EMBL" id="BAAAPE010000007">
    <property type="protein sequence ID" value="GAA2074773.1"/>
    <property type="molecule type" value="Genomic_DNA"/>
</dbReference>
<evidence type="ECO:0000256" key="5">
    <source>
        <dbReference type="ARBA" id="ARBA00022989"/>
    </source>
</evidence>
<dbReference type="Pfam" id="PF01127">
    <property type="entry name" value="Sdh_cyt"/>
    <property type="match status" value="1"/>
</dbReference>
<dbReference type="InterPro" id="IPR000701">
    <property type="entry name" value="SuccDH_FuR_B_TM-su"/>
</dbReference>
<evidence type="ECO:0000256" key="7">
    <source>
        <dbReference type="ARBA" id="ARBA00023136"/>
    </source>
</evidence>
<gene>
    <name evidence="9" type="ORF">GCM10009801_28960</name>
</gene>
<proteinExistence type="predicted"/>
<dbReference type="CDD" id="cd03500">
    <property type="entry name" value="SQR_TypeA_SdhD_like"/>
    <property type="match status" value="1"/>
</dbReference>
<evidence type="ECO:0000256" key="1">
    <source>
        <dbReference type="ARBA" id="ARBA00004370"/>
    </source>
</evidence>
<keyword evidence="3 8" id="KW-0812">Transmembrane</keyword>
<dbReference type="Proteomes" id="UP001500016">
    <property type="component" value="Unassembled WGS sequence"/>
</dbReference>
<reference evidence="9 10" key="1">
    <citation type="journal article" date="2019" name="Int. J. Syst. Evol. Microbiol.">
        <title>The Global Catalogue of Microorganisms (GCM) 10K type strain sequencing project: providing services to taxonomists for standard genome sequencing and annotation.</title>
        <authorList>
            <consortium name="The Broad Institute Genomics Platform"/>
            <consortium name="The Broad Institute Genome Sequencing Center for Infectious Disease"/>
            <person name="Wu L."/>
            <person name="Ma J."/>
        </authorList>
    </citation>
    <scope>NUCLEOTIDE SEQUENCE [LARGE SCALE GENOMIC DNA]</scope>
    <source>
        <strain evidence="9 10">JCM 15478</strain>
    </source>
</reference>
<accession>A0ABN2VWT4</accession>
<sequence>MMSTETTKTEEVQDAVPATADVSLYDVDHPAPVIEPPRARTAKTPKASRTNFEMYGWLFMRLSGIVLVVLVLGHLLIQLVLDGGVSKIGFAFVAGRWASPFWQVWDLLMLWLAMLHGANGLRTVINDYAERDNTRFWLKMLLYTATVFTVLLGTLVIFTFDPNIR</sequence>
<keyword evidence="5 8" id="KW-1133">Transmembrane helix</keyword>
<evidence type="ECO:0000313" key="10">
    <source>
        <dbReference type="Proteomes" id="UP001500016"/>
    </source>
</evidence>
<keyword evidence="2" id="KW-0349">Heme</keyword>
<evidence type="ECO:0000256" key="3">
    <source>
        <dbReference type="ARBA" id="ARBA00022692"/>
    </source>
</evidence>
<keyword evidence="10" id="KW-1185">Reference proteome</keyword>
<dbReference type="Gene3D" id="1.20.1300.10">
    <property type="entry name" value="Fumarate reductase/succinate dehydrogenase, transmembrane subunit"/>
    <property type="match status" value="1"/>
</dbReference>
<feature type="transmembrane region" description="Helical" evidence="8">
    <location>
        <begin position="140"/>
        <end position="160"/>
    </location>
</feature>
<evidence type="ECO:0000256" key="6">
    <source>
        <dbReference type="ARBA" id="ARBA00023004"/>
    </source>
</evidence>
<organism evidence="9 10">
    <name type="scientific">Streptomyces albiaxialis</name>
    <dbReference type="NCBI Taxonomy" id="329523"/>
    <lineage>
        <taxon>Bacteria</taxon>
        <taxon>Bacillati</taxon>
        <taxon>Actinomycetota</taxon>
        <taxon>Actinomycetes</taxon>
        <taxon>Kitasatosporales</taxon>
        <taxon>Streptomycetaceae</taxon>
        <taxon>Streptomyces</taxon>
    </lineage>
</organism>
<keyword evidence="4" id="KW-0479">Metal-binding</keyword>
<evidence type="ECO:0000256" key="4">
    <source>
        <dbReference type="ARBA" id="ARBA00022723"/>
    </source>
</evidence>
<evidence type="ECO:0000256" key="2">
    <source>
        <dbReference type="ARBA" id="ARBA00022617"/>
    </source>
</evidence>
<comment type="caution">
    <text evidence="9">The sequence shown here is derived from an EMBL/GenBank/DDBJ whole genome shotgun (WGS) entry which is preliminary data.</text>
</comment>
<dbReference type="InterPro" id="IPR034804">
    <property type="entry name" value="SQR/QFR_C/D"/>
</dbReference>
<name>A0ABN2VWT4_9ACTN</name>
<comment type="subcellular location">
    <subcellularLocation>
        <location evidence="1">Membrane</location>
    </subcellularLocation>
</comment>
<dbReference type="SUPFAM" id="SSF81343">
    <property type="entry name" value="Fumarate reductase respiratory complex transmembrane subunits"/>
    <property type="match status" value="1"/>
</dbReference>
<evidence type="ECO:0000313" key="9">
    <source>
        <dbReference type="EMBL" id="GAA2074773.1"/>
    </source>
</evidence>
<feature type="transmembrane region" description="Helical" evidence="8">
    <location>
        <begin position="58"/>
        <end position="81"/>
    </location>
</feature>
<protein>
    <submittedName>
        <fullName evidence="9">Succinate dehydrogenase hydrophobic membrane anchor subunit</fullName>
    </submittedName>
</protein>